<keyword evidence="3" id="KW-1185">Reference proteome</keyword>
<dbReference type="SUPFAM" id="SSF51649">
    <property type="entry name" value="RuBisCo, C-terminal domain"/>
    <property type="match status" value="1"/>
</dbReference>
<dbReference type="CDD" id="cd08210">
    <property type="entry name" value="RLP_RrRLP"/>
    <property type="match status" value="1"/>
</dbReference>
<organism evidence="2 3">
    <name type="scientific">Erythrobacter longus</name>
    <dbReference type="NCBI Taxonomy" id="1044"/>
    <lineage>
        <taxon>Bacteria</taxon>
        <taxon>Pseudomonadati</taxon>
        <taxon>Pseudomonadota</taxon>
        <taxon>Alphaproteobacteria</taxon>
        <taxon>Sphingomonadales</taxon>
        <taxon>Erythrobacteraceae</taxon>
        <taxon>Erythrobacter/Porphyrobacter group</taxon>
        <taxon>Erythrobacter</taxon>
    </lineage>
</organism>
<dbReference type="Gene3D" id="3.20.20.110">
    <property type="entry name" value="Ribulose bisphosphate carboxylase, large subunit, C-terminal domain"/>
    <property type="match status" value="1"/>
</dbReference>
<dbReference type="GO" id="GO:0016984">
    <property type="term" value="F:ribulose-bisphosphate carboxylase activity"/>
    <property type="evidence" value="ECO:0007669"/>
    <property type="project" value="InterPro"/>
</dbReference>
<dbReference type="eggNOG" id="COG1850">
    <property type="taxonomic scope" value="Bacteria"/>
</dbReference>
<dbReference type="OrthoDB" id="9764279at2"/>
<protein>
    <submittedName>
        <fullName evidence="2">Ribulose 1,5-bisphosphate carboxylase large subunit</fullName>
    </submittedName>
</protein>
<dbReference type="GO" id="GO:0000287">
    <property type="term" value="F:magnesium ion binding"/>
    <property type="evidence" value="ECO:0007669"/>
    <property type="project" value="InterPro"/>
</dbReference>
<dbReference type="AlphaFoldDB" id="A0A074M9P5"/>
<dbReference type="RefSeq" id="WP_034959586.1">
    <property type="nucleotide sequence ID" value="NZ_JMIW01000003.1"/>
</dbReference>
<dbReference type="InterPro" id="IPR036422">
    <property type="entry name" value="RuBisCO_lsu_N_sf"/>
</dbReference>
<evidence type="ECO:0000313" key="2">
    <source>
        <dbReference type="EMBL" id="KEO90109.1"/>
    </source>
</evidence>
<evidence type="ECO:0000313" key="3">
    <source>
        <dbReference type="Proteomes" id="UP000027647"/>
    </source>
</evidence>
<name>A0A074M9P5_ERYLO</name>
<dbReference type="InterPro" id="IPR033966">
    <property type="entry name" value="RuBisCO"/>
</dbReference>
<dbReference type="PANTHER" id="PTHR42704">
    <property type="entry name" value="RIBULOSE BISPHOSPHATE CARBOXYLASE"/>
    <property type="match status" value="1"/>
</dbReference>
<evidence type="ECO:0000259" key="1">
    <source>
        <dbReference type="Pfam" id="PF00016"/>
    </source>
</evidence>
<dbReference type="Gene3D" id="3.30.70.150">
    <property type="entry name" value="RuBisCO large subunit, N-terminal domain"/>
    <property type="match status" value="1"/>
</dbReference>
<dbReference type="InterPro" id="IPR000685">
    <property type="entry name" value="RuBisCO_lsu_C"/>
</dbReference>
<dbReference type="PANTHER" id="PTHR42704:SF17">
    <property type="entry name" value="RIBULOSE BISPHOSPHATE CARBOXYLASE LARGE CHAIN"/>
    <property type="match status" value="1"/>
</dbReference>
<dbReference type="GO" id="GO:0015977">
    <property type="term" value="P:carbon fixation"/>
    <property type="evidence" value="ECO:0007669"/>
    <property type="project" value="InterPro"/>
</dbReference>
<dbReference type="InterPro" id="IPR036376">
    <property type="entry name" value="RuBisCO_lsu_C_sf"/>
</dbReference>
<dbReference type="SUPFAM" id="SSF54966">
    <property type="entry name" value="RuBisCO, large subunit, small (N-terminal) domain"/>
    <property type="match status" value="1"/>
</dbReference>
<dbReference type="Proteomes" id="UP000027647">
    <property type="component" value="Unassembled WGS sequence"/>
</dbReference>
<dbReference type="STRING" id="1044.EH31_08435"/>
<reference evidence="2 3" key="1">
    <citation type="submission" date="2014-04" db="EMBL/GenBank/DDBJ databases">
        <title>A comprehensive comparison of genomes of Erythrobacter spp. strains.</title>
        <authorList>
            <person name="Zheng Q."/>
        </authorList>
    </citation>
    <scope>NUCLEOTIDE SEQUENCE [LARGE SCALE GENOMIC DNA]</scope>
    <source>
        <strain evidence="2 3">DSM 6997</strain>
    </source>
</reference>
<proteinExistence type="predicted"/>
<comment type="caution">
    <text evidence="2">The sequence shown here is derived from an EMBL/GenBank/DDBJ whole genome shotgun (WGS) entry which is preliminary data.</text>
</comment>
<sequence length="386" mass="41734">MIADTQVAVSGERLTVTYSLHAGPKDALAIAEKATTEQTIEFPPELIGDDGIRDHIFGRIERFEAVEERLHHADISYAVECSAFNLPQLFNLIYGNISLFPQMRVERFALPQSLASVFKGPRFGIAGLRETLAAPKGPLFMTALKPQGLPANRLAAQAYEFARGGLDIVKDDHGLANQPFAPFRERVAQCCDAVARANAETGGNTVYAPMISGPSEQIVEQAFWAKEQGAGALLIAPALIGFDVARRLAQDDALGLPMIGHPAMMGSYVVSPTNGFSHYAMFGQVMRLVGMDVSIFPNFGGRFAFSPGECRSIMAGCTDPMDHFASIVPSPGGGMTFENVPDMARFYGEDVMYLMGGDLHKQAGTLEENCWKLRALANVPDGGEVR</sequence>
<dbReference type="SFLD" id="SFLDG00301">
    <property type="entry name" value="RuBisCO-like_proteins"/>
    <property type="match status" value="1"/>
</dbReference>
<feature type="domain" description="Ribulose bisphosphate carboxylase large subunit C-terminal" evidence="1">
    <location>
        <begin position="124"/>
        <end position="292"/>
    </location>
</feature>
<accession>A0A074M9P5</accession>
<dbReference type="SFLD" id="SFLDS00014">
    <property type="entry name" value="RuBisCO"/>
    <property type="match status" value="1"/>
</dbReference>
<dbReference type="Pfam" id="PF00016">
    <property type="entry name" value="RuBisCO_large"/>
    <property type="match status" value="1"/>
</dbReference>
<dbReference type="EMBL" id="JMIW01000003">
    <property type="protein sequence ID" value="KEO90109.1"/>
    <property type="molecule type" value="Genomic_DNA"/>
</dbReference>
<gene>
    <name evidence="2" type="ORF">EH31_08435</name>
</gene>